<dbReference type="EMBL" id="HBHX01048039">
    <property type="protein sequence ID" value="CAE0127449.1"/>
    <property type="molecule type" value="Transcribed_RNA"/>
</dbReference>
<accession>A0A7S3B7L3</accession>
<proteinExistence type="predicted"/>
<organism evidence="3">
    <name type="scientific">Haptolina ericina</name>
    <dbReference type="NCBI Taxonomy" id="156174"/>
    <lineage>
        <taxon>Eukaryota</taxon>
        <taxon>Haptista</taxon>
        <taxon>Haptophyta</taxon>
        <taxon>Prymnesiophyceae</taxon>
        <taxon>Prymnesiales</taxon>
        <taxon>Prymnesiaceae</taxon>
        <taxon>Haptolina</taxon>
    </lineage>
</organism>
<gene>
    <name evidence="3" type="ORF">HERI1096_LOCUS26618</name>
</gene>
<evidence type="ECO:0000313" key="3">
    <source>
        <dbReference type="EMBL" id="CAE0127449.1"/>
    </source>
</evidence>
<keyword evidence="1" id="KW-0175">Coiled coil</keyword>
<evidence type="ECO:0000256" key="1">
    <source>
        <dbReference type="SAM" id="Coils"/>
    </source>
</evidence>
<reference evidence="3" key="1">
    <citation type="submission" date="2021-01" db="EMBL/GenBank/DDBJ databases">
        <authorList>
            <person name="Corre E."/>
            <person name="Pelletier E."/>
            <person name="Niang G."/>
            <person name="Scheremetjew M."/>
            <person name="Finn R."/>
            <person name="Kale V."/>
            <person name="Holt S."/>
            <person name="Cochrane G."/>
            <person name="Meng A."/>
            <person name="Brown T."/>
            <person name="Cohen L."/>
        </authorList>
    </citation>
    <scope>NUCLEOTIDE SEQUENCE</scope>
    <source>
        <strain evidence="3">CCMP281</strain>
    </source>
</reference>
<feature type="coiled-coil region" evidence="1">
    <location>
        <begin position="190"/>
        <end position="217"/>
    </location>
</feature>
<protein>
    <submittedName>
        <fullName evidence="3">Uncharacterized protein</fullName>
    </submittedName>
</protein>
<feature type="region of interest" description="Disordered" evidence="2">
    <location>
        <begin position="218"/>
        <end position="243"/>
    </location>
</feature>
<dbReference type="AlphaFoldDB" id="A0A7S3B7L3"/>
<name>A0A7S3B7L3_9EUKA</name>
<evidence type="ECO:0000256" key="2">
    <source>
        <dbReference type="SAM" id="MobiDB-lite"/>
    </source>
</evidence>
<sequence length="243" mass="27009">MKHREELAAVQAHLFETFSHQLAAVESNRDALLGEVAEQREATAAVSARQLAELQAEHRKQTVTYRRLLAEEQQRCAAARSDVLRLSIEAGNERLVMKAKVRKYRERATTASAQAEAVSSQIEIDAVSQAAGLAARLRIAERAAAEADQARSARDEEHRLQLQQMRAEQSALHESLREAHSRVLRAEACSKSLRAAATDLRQKLKTAEADVARLREQLARAPQGTRPLSARVVKGQGRDTRRN</sequence>
<feature type="coiled-coil region" evidence="1">
    <location>
        <begin position="22"/>
        <end position="71"/>
    </location>
</feature>